<protein>
    <submittedName>
        <fullName evidence="6">Uncharacterized protein LOC111120931</fullName>
    </submittedName>
</protein>
<evidence type="ECO:0000256" key="1">
    <source>
        <dbReference type="ARBA" id="ARBA00022737"/>
    </source>
</evidence>
<dbReference type="AlphaFoldDB" id="A0A8B8CPC3"/>
<dbReference type="SUPFAM" id="SSF57845">
    <property type="entry name" value="B-box zinc-binding domain"/>
    <property type="match status" value="1"/>
</dbReference>
<dbReference type="PANTHER" id="PTHR24104:SF48">
    <property type="entry name" value="PROTEIN WECH"/>
    <property type="match status" value="1"/>
</dbReference>
<evidence type="ECO:0000313" key="5">
    <source>
        <dbReference type="Proteomes" id="UP000694844"/>
    </source>
</evidence>
<dbReference type="PROSITE" id="PS50119">
    <property type="entry name" value="ZF_BBOX"/>
    <property type="match status" value="1"/>
</dbReference>
<evidence type="ECO:0000256" key="2">
    <source>
        <dbReference type="PROSITE-ProRule" id="PRU00024"/>
    </source>
</evidence>
<keyword evidence="2" id="KW-0479">Metal-binding</keyword>
<name>A0A8B8CPC3_CRAVI</name>
<dbReference type="SUPFAM" id="SSF101898">
    <property type="entry name" value="NHL repeat"/>
    <property type="match status" value="1"/>
</dbReference>
<dbReference type="PROSITE" id="PS51125">
    <property type="entry name" value="NHL"/>
    <property type="match status" value="1"/>
</dbReference>
<evidence type="ECO:0000313" key="6">
    <source>
        <dbReference type="RefSeq" id="XP_022317693.1"/>
    </source>
</evidence>
<proteinExistence type="predicted"/>
<dbReference type="Gene3D" id="3.30.160.60">
    <property type="entry name" value="Classic Zinc Finger"/>
    <property type="match status" value="1"/>
</dbReference>
<dbReference type="Pfam" id="PF01436">
    <property type="entry name" value="NHL"/>
    <property type="match status" value="1"/>
</dbReference>
<dbReference type="PANTHER" id="PTHR24104">
    <property type="entry name" value="E3 UBIQUITIN-PROTEIN LIGASE NHLRC1-RELATED"/>
    <property type="match status" value="1"/>
</dbReference>
<organism evidence="5 6">
    <name type="scientific">Crassostrea virginica</name>
    <name type="common">Eastern oyster</name>
    <dbReference type="NCBI Taxonomy" id="6565"/>
    <lineage>
        <taxon>Eukaryota</taxon>
        <taxon>Metazoa</taxon>
        <taxon>Spiralia</taxon>
        <taxon>Lophotrochozoa</taxon>
        <taxon>Mollusca</taxon>
        <taxon>Bivalvia</taxon>
        <taxon>Autobranchia</taxon>
        <taxon>Pteriomorphia</taxon>
        <taxon>Ostreida</taxon>
        <taxon>Ostreoidea</taxon>
        <taxon>Ostreidae</taxon>
        <taxon>Crassostrea</taxon>
    </lineage>
</organism>
<keyword evidence="1" id="KW-0677">Repeat</keyword>
<feature type="domain" description="B box-type" evidence="4">
    <location>
        <begin position="69"/>
        <end position="110"/>
    </location>
</feature>
<dbReference type="InterPro" id="IPR050952">
    <property type="entry name" value="TRIM-NHL_E3_ligases"/>
</dbReference>
<keyword evidence="2" id="KW-0862">Zinc</keyword>
<dbReference type="Gene3D" id="2.120.10.30">
    <property type="entry name" value="TolB, C-terminal domain"/>
    <property type="match status" value="1"/>
</dbReference>
<dbReference type="GO" id="GO:0008270">
    <property type="term" value="F:zinc ion binding"/>
    <property type="evidence" value="ECO:0007669"/>
    <property type="project" value="UniProtKB-KW"/>
</dbReference>
<gene>
    <name evidence="6" type="primary">LOC111120931</name>
</gene>
<dbReference type="GO" id="GO:0061630">
    <property type="term" value="F:ubiquitin protein ligase activity"/>
    <property type="evidence" value="ECO:0007669"/>
    <property type="project" value="TreeGrafter"/>
</dbReference>
<dbReference type="GO" id="GO:0000209">
    <property type="term" value="P:protein polyubiquitination"/>
    <property type="evidence" value="ECO:0007669"/>
    <property type="project" value="TreeGrafter"/>
</dbReference>
<dbReference type="GO" id="GO:0043161">
    <property type="term" value="P:proteasome-mediated ubiquitin-dependent protein catabolic process"/>
    <property type="evidence" value="ECO:0007669"/>
    <property type="project" value="TreeGrafter"/>
</dbReference>
<sequence>MVLFQMGPVTIIQTSILCLKLYQYVKKLLIKESMEGEKTDEPRTPALGQGCGCCRRCSIYAQQGMVPIKPFIECDKHLSYLCAFACSDCKIPICLKCKQQDHNKHTTCDLFELEEAATPSVKTNPRKPYLMKKQYPLKTTGVESEVYNGYDLVRNQVKNQAEALHSMIDELLRATLNSADEMEFRDLEILEKFRKEFRKVANDSSKETSTAYHIIYERKGNQEVKVSDEESSFSETLHYRAPKFLEGLPSIKDMRAQFGTIKSGVIDRRSRPQQLLPKPILQFAIDSLSKYTLYVRFFHSNMILQSGTGPEVHVMNENGKCLETIKITSGIDMPTGLTIAEDGTILYTDFSHKRVRRIKADRTIEIFIRTEGKPNGICCTRSGDVIVCLQDCPQAEGKVSWFNNAGDKLHDFTDTYLEGPTSVYENINGDVCISEESTRKVIVVDKDFIVRFMYNGNVSSGDVTKFTPRDICCDSVGHILIADFRNRLIHMLDEDGRFIRYLLTKEDDLSYPHGICVDAGNRLWIAERYSKKIKVYQYLES</sequence>
<dbReference type="Proteomes" id="UP000694844">
    <property type="component" value="Chromosome 2"/>
</dbReference>
<feature type="repeat" description="NHL" evidence="3">
    <location>
        <begin position="508"/>
        <end position="539"/>
    </location>
</feature>
<dbReference type="KEGG" id="cvn:111120931"/>
<evidence type="ECO:0000259" key="4">
    <source>
        <dbReference type="PROSITE" id="PS50119"/>
    </source>
</evidence>
<keyword evidence="2" id="KW-0863">Zinc-finger</keyword>
<dbReference type="CDD" id="cd19756">
    <property type="entry name" value="Bbox2"/>
    <property type="match status" value="1"/>
</dbReference>
<dbReference type="InterPro" id="IPR000315">
    <property type="entry name" value="Znf_B-box"/>
</dbReference>
<accession>A0A8B8CPC3</accession>
<reference evidence="6" key="1">
    <citation type="submission" date="2025-08" db="UniProtKB">
        <authorList>
            <consortium name="RefSeq"/>
        </authorList>
    </citation>
    <scope>IDENTIFICATION</scope>
    <source>
        <tissue evidence="6">Whole sample</tissue>
    </source>
</reference>
<evidence type="ECO:0000256" key="3">
    <source>
        <dbReference type="PROSITE-ProRule" id="PRU00504"/>
    </source>
</evidence>
<dbReference type="InterPro" id="IPR001258">
    <property type="entry name" value="NHL_repeat"/>
</dbReference>
<dbReference type="OrthoDB" id="1616686at2759"/>
<dbReference type="RefSeq" id="XP_022317693.1">
    <property type="nucleotide sequence ID" value="XM_022461985.1"/>
</dbReference>
<keyword evidence="5" id="KW-1185">Reference proteome</keyword>
<dbReference type="InterPro" id="IPR011042">
    <property type="entry name" value="6-blade_b-propeller_TolB-like"/>
</dbReference>
<dbReference type="GeneID" id="111120931"/>